<dbReference type="Proteomes" id="UP000463224">
    <property type="component" value="Unassembled WGS sequence"/>
</dbReference>
<accession>A0A844QFI2</accession>
<dbReference type="EMBL" id="WPHG01000002">
    <property type="protein sequence ID" value="MVA97354.1"/>
    <property type="molecule type" value="Genomic_DNA"/>
</dbReference>
<proteinExistence type="predicted"/>
<sequence>MFWAAAFFLCAPAASAGDVAELEILGFSDDASIFAFEEYGVQDGSGFAYANRYYIDVENDSFLPGSPFRVLVRDETVSLDTVRAQVKAAAETVVADAELARNKGWLAAYSPVTELSGDPGRMAINPRPVLPPIDAAVAFHLEEIGLAAPERCAAFGPVVGYRLSRVDLEPGGAFVRLHQDETIPQSRGCPLGYRLGAVQTVYPQGGPPSFAVMIAVRGFGFEGPDIRWLAVTGRL</sequence>
<organism evidence="2 3">
    <name type="scientific">Nitratireductor arenosus</name>
    <dbReference type="NCBI Taxonomy" id="2682096"/>
    <lineage>
        <taxon>Bacteria</taxon>
        <taxon>Pseudomonadati</taxon>
        <taxon>Pseudomonadota</taxon>
        <taxon>Alphaproteobacteria</taxon>
        <taxon>Hyphomicrobiales</taxon>
        <taxon>Phyllobacteriaceae</taxon>
        <taxon>Nitratireductor</taxon>
    </lineage>
</organism>
<feature type="signal peptide" evidence="1">
    <location>
        <begin position="1"/>
        <end position="16"/>
    </location>
</feature>
<evidence type="ECO:0000256" key="1">
    <source>
        <dbReference type="SAM" id="SignalP"/>
    </source>
</evidence>
<keyword evidence="3" id="KW-1185">Reference proteome</keyword>
<protein>
    <submittedName>
        <fullName evidence="2">DUF2259 domain-containing protein</fullName>
    </submittedName>
</protein>
<dbReference type="InterPro" id="IPR018725">
    <property type="entry name" value="DUF2259_secreted"/>
</dbReference>
<reference evidence="2 3" key="1">
    <citation type="submission" date="2019-12" db="EMBL/GenBank/DDBJ databases">
        <title>Nitratireductor arenosus sp. nov., Isolated from sea sand, Jeju island, South Korea.</title>
        <authorList>
            <person name="Kim W."/>
        </authorList>
    </citation>
    <scope>NUCLEOTIDE SEQUENCE [LARGE SCALE GENOMIC DNA]</scope>
    <source>
        <strain evidence="2 3">CAU 1489</strain>
    </source>
</reference>
<dbReference type="Pfam" id="PF10016">
    <property type="entry name" value="DUF2259"/>
    <property type="match status" value="1"/>
</dbReference>
<evidence type="ECO:0000313" key="3">
    <source>
        <dbReference type="Proteomes" id="UP000463224"/>
    </source>
</evidence>
<comment type="caution">
    <text evidence="2">The sequence shown here is derived from an EMBL/GenBank/DDBJ whole genome shotgun (WGS) entry which is preliminary data.</text>
</comment>
<gene>
    <name evidence="2" type="ORF">GN330_08850</name>
</gene>
<evidence type="ECO:0000313" key="2">
    <source>
        <dbReference type="EMBL" id="MVA97354.1"/>
    </source>
</evidence>
<name>A0A844QFI2_9HYPH</name>
<dbReference type="AlphaFoldDB" id="A0A844QFI2"/>
<keyword evidence="1" id="KW-0732">Signal</keyword>
<feature type="chain" id="PRO_5032340385" evidence="1">
    <location>
        <begin position="17"/>
        <end position="235"/>
    </location>
</feature>